<keyword evidence="2" id="KW-1185">Reference proteome</keyword>
<dbReference type="InterPro" id="IPR008930">
    <property type="entry name" value="Terpenoid_cyclase/PrenylTrfase"/>
</dbReference>
<sequence>MKQNPTRRRFLAGSVGAMSTLPVGTASGEIWDDEDDFWDDDFNDDDDRPDWNDLWRAINGTETYLRRELSDDNTWYEDDDLTHWDTTVRFEGATDLRTTVSYALLTDQIWGNEDERDDALSYLLDRRSTDGGWNDTVTNFGMLLLFHQMDDHQYE</sequence>
<feature type="non-terminal residue" evidence="1">
    <location>
        <position position="155"/>
    </location>
</feature>
<evidence type="ECO:0000313" key="1">
    <source>
        <dbReference type="EMBL" id="TQQ79120.1"/>
    </source>
</evidence>
<gene>
    <name evidence="1" type="ORF">EGH24_12025</name>
</gene>
<evidence type="ECO:0008006" key="3">
    <source>
        <dbReference type="Google" id="ProtNLM"/>
    </source>
</evidence>
<dbReference type="Proteomes" id="UP000705823">
    <property type="component" value="Unassembled WGS sequence"/>
</dbReference>
<accession>A0A8J8TBW2</accession>
<dbReference type="AlphaFoldDB" id="A0A8J8TBW2"/>
<comment type="caution">
    <text evidence="1">The sequence shown here is derived from an EMBL/GenBank/DDBJ whole genome shotgun (WGS) entry which is preliminary data.</text>
</comment>
<dbReference type="EMBL" id="RKLU01000006">
    <property type="protein sequence ID" value="TQQ79120.1"/>
    <property type="molecule type" value="Genomic_DNA"/>
</dbReference>
<proteinExistence type="predicted"/>
<organism evidence="1 2">
    <name type="scientific">Halonotius terrestris</name>
    <dbReference type="NCBI Taxonomy" id="2487750"/>
    <lineage>
        <taxon>Archaea</taxon>
        <taxon>Methanobacteriati</taxon>
        <taxon>Methanobacteriota</taxon>
        <taxon>Stenosarchaea group</taxon>
        <taxon>Halobacteria</taxon>
        <taxon>Halobacteriales</taxon>
        <taxon>Haloferacaceae</taxon>
        <taxon>Halonotius</taxon>
    </lineage>
</organism>
<dbReference type="SUPFAM" id="SSF48239">
    <property type="entry name" value="Terpenoid cyclases/Protein prenyltransferases"/>
    <property type="match status" value="1"/>
</dbReference>
<evidence type="ECO:0000313" key="2">
    <source>
        <dbReference type="Proteomes" id="UP000705823"/>
    </source>
</evidence>
<protein>
    <recommendedName>
        <fullName evidence="3">Squalene cyclase C-terminal domain-containing protein</fullName>
    </recommendedName>
</protein>
<reference evidence="1" key="1">
    <citation type="submission" date="2019-02" db="EMBL/GenBank/DDBJ databases">
        <title>Halonotius sp. a new haloarchaeum isolated from saline soil.</title>
        <authorList>
            <person name="Duran-Viseras A."/>
            <person name="Sanchez-Porro C."/>
            <person name="Ventosa A."/>
        </authorList>
    </citation>
    <scope>NUCLEOTIDE SEQUENCE</scope>
    <source>
        <strain evidence="1">F15B</strain>
    </source>
</reference>
<dbReference type="RefSeq" id="WP_221886738.1">
    <property type="nucleotide sequence ID" value="NZ_RKLU01000006.1"/>
</dbReference>
<name>A0A8J8TBW2_9EURY</name>